<dbReference type="EMBL" id="WENB01000005">
    <property type="protein sequence ID" value="KAF0412582.1"/>
    <property type="molecule type" value="Genomic_DNA"/>
</dbReference>
<keyword evidence="4" id="KW-0460">Magnesium</keyword>
<evidence type="ECO:0000313" key="6">
    <source>
        <dbReference type="EMBL" id="KAF0412582.1"/>
    </source>
</evidence>
<comment type="caution">
    <text evidence="7">The sequence shown here is derived from an EMBL/GenBank/DDBJ whole genome shotgun (WGS) entry which is preliminary data.</text>
</comment>
<proteinExistence type="inferred from homology"/>
<comment type="similarity">
    <text evidence="2">Belongs to the HAD-like hydrolase superfamily. CbbY/CbbZ/Gph/YieH family.</text>
</comment>
<evidence type="ECO:0000313" key="7">
    <source>
        <dbReference type="EMBL" id="MBF7128008.1"/>
    </source>
</evidence>
<dbReference type="InterPro" id="IPR023198">
    <property type="entry name" value="PGP-like_dom2"/>
</dbReference>
<dbReference type="SFLD" id="SFLDG01129">
    <property type="entry name" value="C1.5:_HAD__Beta-PGM__Phosphata"/>
    <property type="match status" value="1"/>
</dbReference>
<reference evidence="6" key="2">
    <citation type="submission" date="2019-12" db="EMBL/GenBank/DDBJ databases">
        <title>SpeciesPrimer: A bioinformatics pipeline dedicated to the design of qPCR primers for the quantification of bacterial species.</title>
        <authorList>
            <person name="Dreier M."/>
            <person name="Berthoud H."/>
            <person name="Shani N."/>
            <person name="Wechsler D."/>
            <person name="Junier P."/>
        </authorList>
    </citation>
    <scope>NUCLEOTIDE SEQUENCE</scope>
    <source>
        <strain evidence="6">FAM13073</strain>
    </source>
</reference>
<dbReference type="AlphaFoldDB" id="A0A6L4ZZH7"/>
<dbReference type="InterPro" id="IPR006439">
    <property type="entry name" value="HAD-SF_hydro_IA"/>
</dbReference>
<dbReference type="NCBIfam" id="TIGR01549">
    <property type="entry name" value="HAD-SF-IA-v1"/>
    <property type="match status" value="1"/>
</dbReference>
<dbReference type="PANTHER" id="PTHR46193">
    <property type="entry name" value="6-PHOSPHOGLUCONATE PHOSPHATASE"/>
    <property type="match status" value="1"/>
</dbReference>
<evidence type="ECO:0000256" key="5">
    <source>
        <dbReference type="ARBA" id="ARBA00023277"/>
    </source>
</evidence>
<keyword evidence="8" id="KW-1185">Reference proteome</keyword>
<dbReference type="SFLD" id="SFLDS00003">
    <property type="entry name" value="Haloacid_Dehalogenase"/>
    <property type="match status" value="1"/>
</dbReference>
<dbReference type="Gene3D" id="3.40.50.1000">
    <property type="entry name" value="HAD superfamily/HAD-like"/>
    <property type="match status" value="1"/>
</dbReference>
<dbReference type="PANTHER" id="PTHR46193:SF18">
    <property type="entry name" value="HEXITOL PHOSPHATASE B"/>
    <property type="match status" value="1"/>
</dbReference>
<evidence type="ECO:0000313" key="9">
    <source>
        <dbReference type="Proteomes" id="UP000743107"/>
    </source>
</evidence>
<reference evidence="8" key="3">
    <citation type="submission" date="2020-03" db="EMBL/GenBank/DDBJ databases">
        <title>SpeciesPrimer: A bioinformatics pipeline dedicated to the design of qPCR primers for the quantification of bacterial species.</title>
        <authorList>
            <person name="Dreier M."/>
            <person name="Berthoud H."/>
            <person name="Shani N."/>
            <person name="Wechsler D."/>
            <person name="Junier P."/>
        </authorList>
    </citation>
    <scope>NUCLEOTIDE SEQUENCE [LARGE SCALE GENOMIC DNA]</scope>
    <source>
        <strain evidence="8">FAM13073</strain>
    </source>
</reference>
<dbReference type="Pfam" id="PF13419">
    <property type="entry name" value="HAD_2"/>
    <property type="match status" value="1"/>
</dbReference>
<keyword evidence="3" id="KW-0479">Metal-binding</keyword>
<dbReference type="InterPro" id="IPR041492">
    <property type="entry name" value="HAD_2"/>
</dbReference>
<dbReference type="SFLD" id="SFLDG01135">
    <property type="entry name" value="C1.5.6:_HAD__Beta-PGM__Phospha"/>
    <property type="match status" value="1"/>
</dbReference>
<dbReference type="InterPro" id="IPR023214">
    <property type="entry name" value="HAD_sf"/>
</dbReference>
<gene>
    <name evidence="6" type="ORF">GBO79_08435</name>
    <name evidence="7" type="ORF">ITQ97_09385</name>
</gene>
<evidence type="ECO:0000256" key="3">
    <source>
        <dbReference type="ARBA" id="ARBA00022723"/>
    </source>
</evidence>
<accession>A0A8G1E6C6</accession>
<dbReference type="NCBIfam" id="TIGR01509">
    <property type="entry name" value="HAD-SF-IA-v3"/>
    <property type="match status" value="1"/>
</dbReference>
<dbReference type="GO" id="GO:0046872">
    <property type="term" value="F:metal ion binding"/>
    <property type="evidence" value="ECO:0007669"/>
    <property type="project" value="UniProtKB-KW"/>
</dbReference>
<dbReference type="CDD" id="cd07505">
    <property type="entry name" value="HAD_BPGM-like"/>
    <property type="match status" value="1"/>
</dbReference>
<dbReference type="Proteomes" id="UP000472573">
    <property type="component" value="Unassembled WGS sequence"/>
</dbReference>
<dbReference type="Gene3D" id="1.10.150.240">
    <property type="entry name" value="Putative phosphatase, domain 2"/>
    <property type="match status" value="1"/>
</dbReference>
<organism evidence="7 9">
    <name type="scientific">Pediococcus pentosaceus</name>
    <dbReference type="NCBI Taxonomy" id="1255"/>
    <lineage>
        <taxon>Bacteria</taxon>
        <taxon>Bacillati</taxon>
        <taxon>Bacillota</taxon>
        <taxon>Bacilli</taxon>
        <taxon>Lactobacillales</taxon>
        <taxon>Lactobacillaceae</taxon>
        <taxon>Pediococcus</taxon>
    </lineage>
</organism>
<protein>
    <submittedName>
        <fullName evidence="7">HAD family phosphatase</fullName>
    </submittedName>
    <submittedName>
        <fullName evidence="6">HAD-IA family hydrolase</fullName>
    </submittedName>
</protein>
<reference evidence="7" key="4">
    <citation type="submission" date="2020-11" db="EMBL/GenBank/DDBJ databases">
        <title>Antibiotic susceptibility profiles of Pediococcus pentosaceus from various origins and their implications for the safety assessment of strains with food-technology applications.</title>
        <authorList>
            <person name="Shani N."/>
            <person name="Oberhaensli S."/>
            <person name="Arias E."/>
        </authorList>
    </citation>
    <scope>NUCLEOTIDE SEQUENCE</scope>
    <source>
        <strain evidence="7">FAM 19164</strain>
    </source>
</reference>
<sequence>MYKAVIFDMDGVLIKSEEFYFERRMEFFKKIGVKPDSTDIKDYIGASNKEVWQHLVADEKKRTNIKKTYLKYQKSHVIDYLDYVDKDVYKVISFLQSNKIKMILASAGERIEIERMLIECHLKKYFDIVLSGEEVANNKPAPDIYLKAVDESGVDKEKCVVIEDSPIGIEAAKKAGLLVWAIKTNIDQTGADKILSNMREIIMNMNLLT</sequence>
<dbReference type="SUPFAM" id="SSF56784">
    <property type="entry name" value="HAD-like"/>
    <property type="match status" value="1"/>
</dbReference>
<evidence type="ECO:0000313" key="8">
    <source>
        <dbReference type="Proteomes" id="UP000472573"/>
    </source>
</evidence>
<dbReference type="RefSeq" id="WP_023439892.1">
    <property type="nucleotide sequence ID" value="NZ_BEWQ01000009.1"/>
</dbReference>
<accession>A0A6L4ZZH7</accession>
<reference evidence="6" key="1">
    <citation type="submission" date="2019-10" db="EMBL/GenBank/DDBJ databases">
        <authorList>
            <person name="Irmler S."/>
            <person name="Berthoud H."/>
            <person name="Roetschi A."/>
            <person name="Arias E."/>
            <person name="Shani N."/>
            <person name="Wuethrich D."/>
            <person name="Bruggmann R."/>
        </authorList>
    </citation>
    <scope>NUCLEOTIDE SEQUENCE</scope>
    <source>
        <strain evidence="6">FAM13073</strain>
    </source>
</reference>
<dbReference type="InterPro" id="IPR036412">
    <property type="entry name" value="HAD-like_sf"/>
</dbReference>
<keyword evidence="5" id="KW-0119">Carbohydrate metabolism</keyword>
<dbReference type="GO" id="GO:0016787">
    <property type="term" value="F:hydrolase activity"/>
    <property type="evidence" value="ECO:0007669"/>
    <property type="project" value="UniProtKB-KW"/>
</dbReference>
<dbReference type="EMBL" id="JADOFV010000005">
    <property type="protein sequence ID" value="MBF7128008.1"/>
    <property type="molecule type" value="Genomic_DNA"/>
</dbReference>
<dbReference type="InterPro" id="IPR051600">
    <property type="entry name" value="Beta-PGM-like"/>
</dbReference>
<evidence type="ECO:0000256" key="2">
    <source>
        <dbReference type="ARBA" id="ARBA00006171"/>
    </source>
</evidence>
<evidence type="ECO:0000256" key="1">
    <source>
        <dbReference type="ARBA" id="ARBA00001946"/>
    </source>
</evidence>
<dbReference type="Proteomes" id="UP000743107">
    <property type="component" value="Unassembled WGS sequence"/>
</dbReference>
<keyword evidence="6" id="KW-0378">Hydrolase</keyword>
<name>A0A6L4ZZH7_PEDPE</name>
<comment type="cofactor">
    <cofactor evidence="1">
        <name>Mg(2+)</name>
        <dbReference type="ChEBI" id="CHEBI:18420"/>
    </cofactor>
</comment>
<evidence type="ECO:0000256" key="4">
    <source>
        <dbReference type="ARBA" id="ARBA00022842"/>
    </source>
</evidence>